<proteinExistence type="predicted"/>
<dbReference type="AlphaFoldDB" id="A0A1J8QLW7"/>
<sequence length="159" mass="17357">MSLSFIQDRVMQISSTSNTDTMANSIMSCNQRSHKNPLPREINMNAPQQLCSQRVPSIDTTAPPFHSKTSCKQKMLGVSSVNTDDTLQNIQQSPPGPKSKTPQGKKKLSGCKLSVSVDHDTTPDATLQTMQLPHPASEVHSTLFFPSQFQMLPSSGKSV</sequence>
<name>A0A1J8QLW7_9AGAM</name>
<accession>A0A1J8QLW7</accession>
<comment type="caution">
    <text evidence="2">The sequence shown here is derived from an EMBL/GenBank/DDBJ whole genome shotgun (WGS) entry which is preliminary data.</text>
</comment>
<feature type="compositionally biased region" description="Polar residues" evidence="1">
    <location>
        <begin position="80"/>
        <end position="93"/>
    </location>
</feature>
<evidence type="ECO:0000313" key="2">
    <source>
        <dbReference type="EMBL" id="OJA12764.1"/>
    </source>
</evidence>
<feature type="region of interest" description="Disordered" evidence="1">
    <location>
        <begin position="80"/>
        <end position="110"/>
    </location>
</feature>
<dbReference type="Proteomes" id="UP000183567">
    <property type="component" value="Unassembled WGS sequence"/>
</dbReference>
<evidence type="ECO:0000256" key="1">
    <source>
        <dbReference type="SAM" id="MobiDB-lite"/>
    </source>
</evidence>
<evidence type="ECO:0000313" key="3">
    <source>
        <dbReference type="Proteomes" id="UP000183567"/>
    </source>
</evidence>
<organism evidence="2 3">
    <name type="scientific">Rhizopogon vesiculosus</name>
    <dbReference type="NCBI Taxonomy" id="180088"/>
    <lineage>
        <taxon>Eukaryota</taxon>
        <taxon>Fungi</taxon>
        <taxon>Dikarya</taxon>
        <taxon>Basidiomycota</taxon>
        <taxon>Agaricomycotina</taxon>
        <taxon>Agaricomycetes</taxon>
        <taxon>Agaricomycetidae</taxon>
        <taxon>Boletales</taxon>
        <taxon>Suillineae</taxon>
        <taxon>Rhizopogonaceae</taxon>
        <taxon>Rhizopogon</taxon>
    </lineage>
</organism>
<reference evidence="2 3" key="1">
    <citation type="submission" date="2016-03" db="EMBL/GenBank/DDBJ databases">
        <title>Comparative genomics of the ectomycorrhizal sister species Rhizopogon vinicolor and Rhizopogon vesiculosus (Basidiomycota: Boletales) reveals a divergence of the mating type B locus.</title>
        <authorList>
            <person name="Mujic A.B."/>
            <person name="Kuo A."/>
            <person name="Tritt A."/>
            <person name="Lipzen A."/>
            <person name="Chen C."/>
            <person name="Johnson J."/>
            <person name="Sharma A."/>
            <person name="Barry K."/>
            <person name="Grigoriev I.V."/>
            <person name="Spatafora J.W."/>
        </authorList>
    </citation>
    <scope>NUCLEOTIDE SEQUENCE [LARGE SCALE GENOMIC DNA]</scope>
    <source>
        <strain evidence="2 3">AM-OR11-056</strain>
    </source>
</reference>
<dbReference type="OrthoDB" id="10530980at2759"/>
<dbReference type="EMBL" id="LVVM01004514">
    <property type="protein sequence ID" value="OJA12764.1"/>
    <property type="molecule type" value="Genomic_DNA"/>
</dbReference>
<keyword evidence="3" id="KW-1185">Reference proteome</keyword>
<gene>
    <name evidence="2" type="ORF">AZE42_12510</name>
</gene>
<protein>
    <submittedName>
        <fullName evidence="2">Uncharacterized protein</fullName>
    </submittedName>
</protein>